<accession>A0A7R9WUH9</accession>
<dbReference type="AlphaFoldDB" id="A0A7R9WUH9"/>
<sequence length="109" mass="12647">MQHWHVYRKWNERLFHELYAAYRSGRAGSNPADFWAKGEVMFFDHYVIPLAKKLKNCGVFGVSSDEYLNYAISNRQEWIEKGDTIVADMVSKLSDQFEASSTDTEAESE</sequence>
<dbReference type="GO" id="GO:0004114">
    <property type="term" value="F:3',5'-cyclic-nucleotide phosphodiesterase activity"/>
    <property type="evidence" value="ECO:0007669"/>
    <property type="project" value="InterPro"/>
</dbReference>
<reference evidence="1" key="1">
    <citation type="submission" date="2021-01" db="EMBL/GenBank/DDBJ databases">
        <authorList>
            <person name="Corre E."/>
            <person name="Pelletier E."/>
            <person name="Niang G."/>
            <person name="Scheremetjew M."/>
            <person name="Finn R."/>
            <person name="Kale V."/>
            <person name="Holt S."/>
            <person name="Cochrane G."/>
            <person name="Meng A."/>
            <person name="Brown T."/>
            <person name="Cohen L."/>
        </authorList>
    </citation>
    <scope>NUCLEOTIDE SEQUENCE</scope>
    <source>
        <strain evidence="1">CCMP3328</strain>
    </source>
</reference>
<protein>
    <submittedName>
        <fullName evidence="1">Uncharacterized protein</fullName>
    </submittedName>
</protein>
<dbReference type="GO" id="GO:0007165">
    <property type="term" value="P:signal transduction"/>
    <property type="evidence" value="ECO:0007669"/>
    <property type="project" value="InterPro"/>
</dbReference>
<dbReference type="EMBL" id="HBEF01012535">
    <property type="protein sequence ID" value="CAD8335769.1"/>
    <property type="molecule type" value="Transcribed_RNA"/>
</dbReference>
<proteinExistence type="predicted"/>
<organism evidence="1">
    <name type="scientific">Craspedostauros australis</name>
    <dbReference type="NCBI Taxonomy" id="1486917"/>
    <lineage>
        <taxon>Eukaryota</taxon>
        <taxon>Sar</taxon>
        <taxon>Stramenopiles</taxon>
        <taxon>Ochrophyta</taxon>
        <taxon>Bacillariophyta</taxon>
        <taxon>Bacillariophyceae</taxon>
        <taxon>Bacillariophycidae</taxon>
        <taxon>Naviculales</taxon>
        <taxon>Naviculaceae</taxon>
        <taxon>Craspedostauros</taxon>
    </lineage>
</organism>
<gene>
    <name evidence="1" type="ORF">CAUS1442_LOCUS7879</name>
</gene>
<dbReference type="InterPro" id="IPR036971">
    <property type="entry name" value="PDEase_catalytic_dom_sf"/>
</dbReference>
<name>A0A7R9WUH9_9STRA</name>
<dbReference type="SUPFAM" id="SSF109604">
    <property type="entry name" value="HD-domain/PDEase-like"/>
    <property type="match status" value="1"/>
</dbReference>
<evidence type="ECO:0000313" key="1">
    <source>
        <dbReference type="EMBL" id="CAD8335769.1"/>
    </source>
</evidence>
<dbReference type="Gene3D" id="1.10.1300.10">
    <property type="entry name" value="3'5'-cyclic nucleotide phosphodiesterase, catalytic domain"/>
    <property type="match status" value="1"/>
</dbReference>